<dbReference type="Pfam" id="PF00245">
    <property type="entry name" value="Alk_phosphatase"/>
    <property type="match status" value="2"/>
</dbReference>
<dbReference type="GO" id="GO:0046872">
    <property type="term" value="F:metal ion binding"/>
    <property type="evidence" value="ECO:0007669"/>
    <property type="project" value="UniProtKB-KW"/>
</dbReference>
<comment type="cofactor">
    <cofactor evidence="8">
        <name>Zn(2+)</name>
        <dbReference type="ChEBI" id="CHEBI:29105"/>
    </cofactor>
    <text evidence="8">Binds 2 Zn(2+) ions.</text>
</comment>
<dbReference type="GO" id="GO:0004035">
    <property type="term" value="F:alkaline phosphatase activity"/>
    <property type="evidence" value="ECO:0007669"/>
    <property type="project" value="UniProtKB-EC"/>
</dbReference>
<keyword evidence="7 8" id="KW-0460">Magnesium</keyword>
<dbReference type="InterPro" id="IPR003595">
    <property type="entry name" value="Tyr_Pase_cat"/>
</dbReference>
<comment type="caution">
    <text evidence="13">The sequence shown here is derived from an EMBL/GenBank/DDBJ whole genome shotgun (WGS) entry which is preliminary data.</text>
</comment>
<dbReference type="EMBL" id="JAUIQD010000003">
    <property type="protein sequence ID" value="KAK3357006.1"/>
    <property type="molecule type" value="Genomic_DNA"/>
</dbReference>
<dbReference type="GO" id="GO:0140096">
    <property type="term" value="F:catalytic activity, acting on a protein"/>
    <property type="evidence" value="ECO:0007669"/>
    <property type="project" value="UniProtKB-ARBA"/>
</dbReference>
<evidence type="ECO:0000313" key="14">
    <source>
        <dbReference type="Proteomes" id="UP001275084"/>
    </source>
</evidence>
<keyword evidence="14" id="KW-1185">Reference proteome</keyword>
<dbReference type="FunFam" id="3.90.190.10:FF:000090">
    <property type="entry name" value="Dual specificity phosphatase catalytic domain protein"/>
    <property type="match status" value="1"/>
</dbReference>
<dbReference type="EC" id="3.1.3.1" evidence="2 10"/>
<dbReference type="PROSITE" id="PS00123">
    <property type="entry name" value="ALKALINE_PHOSPHATASE"/>
    <property type="match status" value="1"/>
</dbReference>
<feature type="binding site" evidence="8">
    <location>
        <position position="970"/>
    </location>
    <ligand>
        <name>Zn(2+)</name>
        <dbReference type="ChEBI" id="CHEBI:29105"/>
        <label>2</label>
    </ligand>
</feature>
<organism evidence="13 14">
    <name type="scientific">Lasiosphaeria hispida</name>
    <dbReference type="NCBI Taxonomy" id="260671"/>
    <lineage>
        <taxon>Eukaryota</taxon>
        <taxon>Fungi</taxon>
        <taxon>Dikarya</taxon>
        <taxon>Ascomycota</taxon>
        <taxon>Pezizomycotina</taxon>
        <taxon>Sordariomycetes</taxon>
        <taxon>Sordariomycetidae</taxon>
        <taxon>Sordariales</taxon>
        <taxon>Lasiosphaeriaceae</taxon>
        <taxon>Lasiosphaeria</taxon>
    </lineage>
</organism>
<dbReference type="SMART" id="SM00098">
    <property type="entry name" value="alkPPc"/>
    <property type="match status" value="1"/>
</dbReference>
<dbReference type="InterPro" id="IPR000387">
    <property type="entry name" value="Tyr_Pase_dom"/>
</dbReference>
<dbReference type="CDD" id="cd14502">
    <property type="entry name" value="RNA_5'-triphosphatase"/>
    <property type="match status" value="1"/>
</dbReference>
<dbReference type="InterPro" id="IPR018299">
    <property type="entry name" value="Alkaline_phosphatase_AS"/>
</dbReference>
<evidence type="ECO:0000256" key="7">
    <source>
        <dbReference type="ARBA" id="ARBA00022842"/>
    </source>
</evidence>
<dbReference type="SMART" id="SM00404">
    <property type="entry name" value="PTPc_motif"/>
    <property type="match status" value="1"/>
</dbReference>
<feature type="compositionally biased region" description="Basic and acidic residues" evidence="11">
    <location>
        <begin position="386"/>
        <end position="402"/>
    </location>
</feature>
<evidence type="ECO:0000259" key="12">
    <source>
        <dbReference type="PROSITE" id="PS50056"/>
    </source>
</evidence>
<sequence>MAPQSLLSRDNQKLLVVTAALLAITIFRSYRRRMASKYDPKLTDPPLLQRNSLVKTYTTSRAKYKDLRVFYRRHPQADRLPSSPAPVPLLVFVHGLGGSVAQFNSLLTSLTPIASCLAVDLPGNGASEYKNSSWDAYTTDALAELLETVIEDHREKADNQGVVLIGHSYGGSLAALLASPRLGRQTELSKHVVGLVTICSPSEPFSKSRASLARKFLSVPGFIFDLYRLFDSWGGPESRSVRRFLGLDADEESKRLQDLYNHQSRTPVFRRTAYGALPEYQGETPRGGLPGGDVWSRLDIPVFLVGAKDDTVVPWSEVGKIRAYLANDETVLDPDPVKPQGLSDVATLALPMEAPSVPKGVDTATASVARSNGTLTRSISDLEDVDFSRRDRSTASDDRTEDPSTPNDKPPSIPALPLHPKKVVDSVILPSPANHGVLYTPTTAPILAGLISDFLSSHVTGRLSLGWQLQYLCQDGKWDVKNLEKWQKVAPVSGPIGGVFRAIKTLREVDEMHCPREFVKEWGATIHDVIDISHDNPVYNPEGLKAGGIQYHKFPTVSKVPPADAEIKGFIELVDSIRAKQEKRAAAEGWAEGWAVGVHCHYGFNRTGFLIVCYLVERCGFSAKEAVEYFARQRPHGIKHAHFKDRLYVRYSDNPQWQHTEQSPLLTGSPRTSEQSDRAAEEEDAALHNTALPARAGATSRLREIALLAWALVATAAVIVLAVVLQHRGLSTPSEPSEPSLVSASSSSKRNLVFMVSDGMGPASLSLTRSFRQLVDDLPYSDTLVLDQHFWGTSRTRSSNSLVTDSAAGATAFSCGYKSYNGAISMLPDSQPCGTIALHEIGEGVLGRSVDLILGGGRCHFLPNSSEGSCRADDVNVAGIAQSKHGWTYVDNRAGFDTLGLGKNVSLPLLGLFAYTDVPFEIDRRNMADVYPSLSEMALTALTALEAATKDSDKGFFLMIEGSRIDHAGHFNDPAAQVREVLEYDKTFKTVVDFLDKSDAEGILVATSDHETGGLALARQGPGELPVYNWNPKVLASANASAEHLALLLRQRIESVVEDPEALREWINKDLVVRRLGIHDALEMEINALASSPLHAITLFSHMVSMRARIGWSTHGHSAVDVNIYSSGGAAAEKIRGNVENTEVGKFLREYLGVNVNAITKELRQKMRGQRPPVGMAGFDEAGLLVGQDGGHPHEWLIKVPEV</sequence>
<dbReference type="Proteomes" id="UP001275084">
    <property type="component" value="Unassembled WGS sequence"/>
</dbReference>
<keyword evidence="5 10" id="KW-0378">Hydrolase</keyword>
<feature type="binding site" evidence="8">
    <location>
        <position position="966"/>
    </location>
    <ligand>
        <name>Zn(2+)</name>
        <dbReference type="ChEBI" id="CHEBI:29105"/>
        <label>2</label>
    </ligand>
</feature>
<dbReference type="InterPro" id="IPR029021">
    <property type="entry name" value="Prot-tyrosine_phosphatase-like"/>
</dbReference>
<evidence type="ECO:0000256" key="6">
    <source>
        <dbReference type="ARBA" id="ARBA00022833"/>
    </source>
</evidence>
<keyword evidence="3" id="KW-0597">Phosphoprotein</keyword>
<evidence type="ECO:0000256" key="3">
    <source>
        <dbReference type="ARBA" id="ARBA00022553"/>
    </source>
</evidence>
<dbReference type="InterPro" id="IPR000340">
    <property type="entry name" value="Dual-sp_phosphatase_cat-dom"/>
</dbReference>
<keyword evidence="6 8" id="KW-0862">Zinc</keyword>
<dbReference type="GO" id="GO:0000329">
    <property type="term" value="C:fungal-type vacuole membrane"/>
    <property type="evidence" value="ECO:0007669"/>
    <property type="project" value="TreeGrafter"/>
</dbReference>
<dbReference type="PRINTS" id="PR00113">
    <property type="entry name" value="ALKPHPHTASE"/>
</dbReference>
<evidence type="ECO:0000256" key="1">
    <source>
        <dbReference type="ARBA" id="ARBA00005984"/>
    </source>
</evidence>
<dbReference type="PANTHER" id="PTHR11596:SF5">
    <property type="entry name" value="ALKALINE PHOSPHATASE"/>
    <property type="match status" value="1"/>
</dbReference>
<dbReference type="Gene3D" id="3.40.50.1820">
    <property type="entry name" value="alpha/beta hydrolase"/>
    <property type="match status" value="1"/>
</dbReference>
<feature type="binding site" evidence="8">
    <location>
        <position position="961"/>
    </location>
    <ligand>
        <name>Mg(2+)</name>
        <dbReference type="ChEBI" id="CHEBI:18420"/>
    </ligand>
</feature>
<feature type="compositionally biased region" description="Polar residues" evidence="11">
    <location>
        <begin position="659"/>
        <end position="673"/>
    </location>
</feature>
<feature type="binding site" evidence="8">
    <location>
        <position position="1009"/>
    </location>
    <ligand>
        <name>Zn(2+)</name>
        <dbReference type="ChEBI" id="CHEBI:29105"/>
        <label>2</label>
    </ligand>
</feature>
<evidence type="ECO:0000256" key="11">
    <source>
        <dbReference type="SAM" id="MobiDB-lite"/>
    </source>
</evidence>
<dbReference type="SUPFAM" id="SSF53649">
    <property type="entry name" value="Alkaline phosphatase-like"/>
    <property type="match status" value="1"/>
</dbReference>
<dbReference type="InterPro" id="IPR000073">
    <property type="entry name" value="AB_hydrolase_1"/>
</dbReference>
<dbReference type="Gene3D" id="3.40.720.10">
    <property type="entry name" value="Alkaline Phosphatase, subunit A"/>
    <property type="match status" value="2"/>
</dbReference>
<keyword evidence="4 8" id="KW-0479">Metal-binding</keyword>
<evidence type="ECO:0000313" key="13">
    <source>
        <dbReference type="EMBL" id="KAK3357006.1"/>
    </source>
</evidence>
<evidence type="ECO:0000256" key="5">
    <source>
        <dbReference type="ARBA" id="ARBA00022801"/>
    </source>
</evidence>
<feature type="region of interest" description="Disordered" evidence="11">
    <location>
        <begin position="380"/>
        <end position="417"/>
    </location>
</feature>
<gene>
    <name evidence="13" type="ORF">B0T25DRAFT_589405</name>
</gene>
<dbReference type="Pfam" id="PF00782">
    <property type="entry name" value="DSPc"/>
    <property type="match status" value="1"/>
</dbReference>
<accession>A0AAJ0HLC1</accession>
<dbReference type="PROSITE" id="PS50056">
    <property type="entry name" value="TYR_PHOSPHATASE_2"/>
    <property type="match status" value="1"/>
</dbReference>
<dbReference type="Pfam" id="PF00561">
    <property type="entry name" value="Abhydrolase_1"/>
    <property type="match status" value="1"/>
</dbReference>
<dbReference type="Gene3D" id="3.90.190.10">
    <property type="entry name" value="Protein tyrosine phosphatase superfamily"/>
    <property type="match status" value="1"/>
</dbReference>
<dbReference type="PROSITE" id="PS00383">
    <property type="entry name" value="TYR_PHOSPHATASE_1"/>
    <property type="match status" value="1"/>
</dbReference>
<evidence type="ECO:0000256" key="2">
    <source>
        <dbReference type="ARBA" id="ARBA00012647"/>
    </source>
</evidence>
<dbReference type="InterPro" id="IPR017850">
    <property type="entry name" value="Alkaline_phosphatase_core_sf"/>
</dbReference>
<comment type="catalytic activity">
    <reaction evidence="10">
        <text>a phosphate monoester + H2O = an alcohol + phosphate</text>
        <dbReference type="Rhea" id="RHEA:15017"/>
        <dbReference type="ChEBI" id="CHEBI:15377"/>
        <dbReference type="ChEBI" id="CHEBI:30879"/>
        <dbReference type="ChEBI" id="CHEBI:43474"/>
        <dbReference type="ChEBI" id="CHEBI:67140"/>
        <dbReference type="EC" id="3.1.3.1"/>
    </reaction>
</comment>
<dbReference type="AlphaFoldDB" id="A0AAJ0HLC1"/>
<dbReference type="PANTHER" id="PTHR11596">
    <property type="entry name" value="ALKALINE PHOSPHATASE"/>
    <property type="match status" value="1"/>
</dbReference>
<feature type="binding site" evidence="8">
    <location>
        <position position="1010"/>
    </location>
    <ligand>
        <name>Zn(2+)</name>
        <dbReference type="ChEBI" id="CHEBI:29105"/>
        <label>2</label>
    </ligand>
</feature>
<name>A0AAJ0HLC1_9PEZI</name>
<dbReference type="SUPFAM" id="SSF53474">
    <property type="entry name" value="alpha/beta-Hydrolases"/>
    <property type="match status" value="1"/>
</dbReference>
<evidence type="ECO:0000256" key="4">
    <source>
        <dbReference type="ARBA" id="ARBA00022723"/>
    </source>
</evidence>
<dbReference type="InterPro" id="IPR001952">
    <property type="entry name" value="Alkaline_phosphatase"/>
</dbReference>
<comment type="similarity">
    <text evidence="1 9">Belongs to the alkaline phosphatase family.</text>
</comment>
<comment type="cofactor">
    <cofactor evidence="8">
        <name>Mg(2+)</name>
        <dbReference type="ChEBI" id="CHEBI:18420"/>
    </cofactor>
    <text evidence="8">Binds 1 Mg(2+) ion.</text>
</comment>
<feature type="binding site" evidence="8">
    <location>
        <position position="1117"/>
    </location>
    <ligand>
        <name>Zn(2+)</name>
        <dbReference type="ChEBI" id="CHEBI:29105"/>
        <label>2</label>
    </ligand>
</feature>
<reference evidence="13" key="1">
    <citation type="journal article" date="2023" name="Mol. Phylogenet. Evol.">
        <title>Genome-scale phylogeny and comparative genomics of the fungal order Sordariales.</title>
        <authorList>
            <person name="Hensen N."/>
            <person name="Bonometti L."/>
            <person name="Westerberg I."/>
            <person name="Brannstrom I.O."/>
            <person name="Guillou S."/>
            <person name="Cros-Aarteil S."/>
            <person name="Calhoun S."/>
            <person name="Haridas S."/>
            <person name="Kuo A."/>
            <person name="Mondo S."/>
            <person name="Pangilinan J."/>
            <person name="Riley R."/>
            <person name="LaButti K."/>
            <person name="Andreopoulos B."/>
            <person name="Lipzen A."/>
            <person name="Chen C."/>
            <person name="Yan M."/>
            <person name="Daum C."/>
            <person name="Ng V."/>
            <person name="Clum A."/>
            <person name="Steindorff A."/>
            <person name="Ohm R.A."/>
            <person name="Martin F."/>
            <person name="Silar P."/>
            <person name="Natvig D.O."/>
            <person name="Lalanne C."/>
            <person name="Gautier V."/>
            <person name="Ament-Velasquez S.L."/>
            <person name="Kruys A."/>
            <person name="Hutchinson M.I."/>
            <person name="Powell A.J."/>
            <person name="Barry K."/>
            <person name="Miller A.N."/>
            <person name="Grigoriev I.V."/>
            <person name="Debuchy R."/>
            <person name="Gladieux P."/>
            <person name="Hiltunen Thoren M."/>
            <person name="Johannesson H."/>
        </authorList>
    </citation>
    <scope>NUCLEOTIDE SEQUENCE</scope>
    <source>
        <strain evidence="13">CBS 955.72</strain>
    </source>
</reference>
<protein>
    <recommendedName>
        <fullName evidence="2 10">Alkaline phosphatase</fullName>
        <ecNumber evidence="2 10">3.1.3.1</ecNumber>
    </recommendedName>
</protein>
<proteinExistence type="inferred from homology"/>
<dbReference type="CDD" id="cd16012">
    <property type="entry name" value="ALP"/>
    <property type="match status" value="1"/>
</dbReference>
<reference evidence="13" key="2">
    <citation type="submission" date="2023-06" db="EMBL/GenBank/DDBJ databases">
        <authorList>
            <consortium name="Lawrence Berkeley National Laboratory"/>
            <person name="Haridas S."/>
            <person name="Hensen N."/>
            <person name="Bonometti L."/>
            <person name="Westerberg I."/>
            <person name="Brannstrom I.O."/>
            <person name="Guillou S."/>
            <person name="Cros-Aarteil S."/>
            <person name="Calhoun S."/>
            <person name="Kuo A."/>
            <person name="Mondo S."/>
            <person name="Pangilinan J."/>
            <person name="Riley R."/>
            <person name="Labutti K."/>
            <person name="Andreopoulos B."/>
            <person name="Lipzen A."/>
            <person name="Chen C."/>
            <person name="Yanf M."/>
            <person name="Daum C."/>
            <person name="Ng V."/>
            <person name="Clum A."/>
            <person name="Steindorff A."/>
            <person name="Ohm R."/>
            <person name="Martin F."/>
            <person name="Silar P."/>
            <person name="Natvig D."/>
            <person name="Lalanne C."/>
            <person name="Gautier V."/>
            <person name="Ament-Velasquez S.L."/>
            <person name="Kruys A."/>
            <person name="Hutchinson M.I."/>
            <person name="Powell A.J."/>
            <person name="Barry K."/>
            <person name="Miller A.N."/>
            <person name="Grigoriev I.V."/>
            <person name="Debuchy R."/>
            <person name="Gladieux P."/>
            <person name="Thoren M.H."/>
            <person name="Johannesson H."/>
        </authorList>
    </citation>
    <scope>NUCLEOTIDE SEQUENCE</scope>
    <source>
        <strain evidence="13">CBS 955.72</strain>
    </source>
</reference>
<dbReference type="SUPFAM" id="SSF52799">
    <property type="entry name" value="(Phosphotyrosine protein) phosphatases II"/>
    <property type="match status" value="1"/>
</dbReference>
<evidence type="ECO:0000256" key="9">
    <source>
        <dbReference type="RuleBase" id="RU003946"/>
    </source>
</evidence>
<evidence type="ECO:0000256" key="10">
    <source>
        <dbReference type="RuleBase" id="RU003947"/>
    </source>
</evidence>
<dbReference type="InterPro" id="IPR029058">
    <property type="entry name" value="AB_hydrolase_fold"/>
</dbReference>
<feature type="domain" description="Tyrosine specific protein phosphatases" evidence="12">
    <location>
        <begin position="568"/>
        <end position="639"/>
    </location>
</feature>
<dbReference type="InterPro" id="IPR016130">
    <property type="entry name" value="Tyr_Pase_AS"/>
</dbReference>
<evidence type="ECO:0000256" key="8">
    <source>
        <dbReference type="PIRSR" id="PIRSR601952-2"/>
    </source>
</evidence>
<feature type="region of interest" description="Disordered" evidence="11">
    <location>
        <begin position="659"/>
        <end position="688"/>
    </location>
</feature>